<name>A0ABZ2SPC5_9ENTE</name>
<organism evidence="2 3">
    <name type="scientific">Candidatus Enterococcus lowellii</name>
    <dbReference type="NCBI Taxonomy" id="2230877"/>
    <lineage>
        <taxon>Bacteria</taxon>
        <taxon>Bacillati</taxon>
        <taxon>Bacillota</taxon>
        <taxon>Bacilli</taxon>
        <taxon>Lactobacillales</taxon>
        <taxon>Enterococcaceae</taxon>
        <taxon>Enterococcus</taxon>
    </lineage>
</organism>
<protein>
    <recommendedName>
        <fullName evidence="1">Bacterial archaeo-eukaryotic release factor family 6 domain-containing protein</fullName>
    </recommendedName>
</protein>
<gene>
    <name evidence="2" type="ORF">DOK78_001502</name>
</gene>
<dbReference type="RefSeq" id="WP_207940949.1">
    <property type="nucleotide sequence ID" value="NZ_CP147251.1"/>
</dbReference>
<keyword evidence="3" id="KW-1185">Reference proteome</keyword>
<proteinExistence type="predicted"/>
<evidence type="ECO:0000313" key="2">
    <source>
        <dbReference type="EMBL" id="WYJ76865.1"/>
    </source>
</evidence>
<dbReference type="InterPro" id="IPR040628">
    <property type="entry name" value="BaeRF_family6"/>
</dbReference>
<accession>A0ABZ2SPC5</accession>
<evidence type="ECO:0000313" key="3">
    <source>
        <dbReference type="Proteomes" id="UP000664701"/>
    </source>
</evidence>
<dbReference type="Pfam" id="PF18848">
    <property type="entry name" value="baeRF_family6"/>
    <property type="match status" value="1"/>
</dbReference>
<feature type="domain" description="Bacterial archaeo-eukaryotic release factor family 6" evidence="1">
    <location>
        <begin position="127"/>
        <end position="273"/>
    </location>
</feature>
<sequence>MAKIGKELLDQLTSEGVQGPFVTIMLNTHVAHQDIEKDQLKFKNFVKEAKKRFNKRYSENDWQKFQEKTDTLLNDRNFWRSATASVAIILTTEETYVHRLSIAVDDQYYVGDTPYLLAIIKNAQFNYNYHLLGLNRDSMKLYRMENKQLSEVSLSEGAPTDIKKALGEEITGGNLNFRTQGNSSAAYHGVSAKDEEVEIDWVNYYQAVDAFLKEELENGEKLPLYLFALPENQTTFKKVAKYPYYDSSIAVSSSPAQLSVNEIEKGTQVIVDELTAKEVKNYKELIERKFFDQLADIRQAASEGRVSHLFISTSNLIDGYGDNPEEEYDWRQVLNTLTNDAIRNGGDVFVLDQKDAPGEKELVAILRY</sequence>
<dbReference type="EMBL" id="CP147251">
    <property type="protein sequence ID" value="WYJ76865.1"/>
    <property type="molecule type" value="Genomic_DNA"/>
</dbReference>
<dbReference type="Proteomes" id="UP000664701">
    <property type="component" value="Chromosome"/>
</dbReference>
<evidence type="ECO:0000259" key="1">
    <source>
        <dbReference type="Pfam" id="PF18848"/>
    </source>
</evidence>
<reference evidence="2 3" key="1">
    <citation type="submission" date="2024-03" db="EMBL/GenBank/DDBJ databases">
        <title>The Genome Sequence of Enterococcus sp. DIV2402.</title>
        <authorList>
            <consortium name="The Broad Institute Genomics Platform"/>
            <consortium name="The Broad Institute Microbial Omics Core"/>
            <consortium name="The Broad Institute Genomic Center for Infectious Diseases"/>
            <person name="Earl A."/>
            <person name="Manson A."/>
            <person name="Gilmore M."/>
            <person name="Schwartman J."/>
            <person name="Shea T."/>
            <person name="Abouelleil A."/>
            <person name="Cao P."/>
            <person name="Chapman S."/>
            <person name="Cusick C."/>
            <person name="Young S."/>
            <person name="Neafsey D."/>
            <person name="Nusbaum C."/>
            <person name="Birren B."/>
        </authorList>
    </citation>
    <scope>NUCLEOTIDE SEQUENCE [LARGE SCALE GENOMIC DNA]</scope>
    <source>
        <strain evidence="2 3">DIV2402</strain>
    </source>
</reference>